<sequence length="833" mass="94206">MKLQQKLFIPLIFIVTLPVLAIGVVAYDYILQNSKNVLTSEVSSLANSLAPSLNQTLETTESNLRLITNSRLLQDYITRDEQRYSVFQPSLIRQLSDYQLIYPEYFQMNLLLENGEVDTSLDNRENADFSFDKSDWKFYLLLQQQSTQDIASFIEQEPSTNKYTISLGLPLAFTPVNQNNPDDAVFQWNYFTVTMYLDYIDELMNSLYVGATNLLLVTDFKGNIIYNNGLYGVPDDLDVFKTQNNVENVLIKGVNQPFYIHTKHLQHGLMLHIGIPTYKFKVAANELAQTAIMWLGFITVMILVLSLAYVRQLLLAPIYKIRHLVTDIAQGKMESGIDLKCYNDELGQLSHSILDMRSEIIENNQRIETLAYIDELTGLPNRLSFQSNLDTLIAYAKRNDAAFSVVFLDLDNFKIVNDTLGHDIGDILLQRAAQRVKALFNIDDIKGRGLVTQNSPFFARLGGDEFTLLLPGQVDKEQLSATFKQLVHDLSQAFHIEHNEVFIGASIGISMFPYDGTERKELLKNADIAMYESKSLGKNKHTFFTEGIKDKVNEQQFIETSMHKAITNNEFSLVYQPRITVDDYGLDGFEALLRWNHPEKGNVPPNMFIPVAEKNLQILDIGRWVLDAACQKIQSWVSDGLQNFRVSINVSTVQLHRADLYTEIANALSKYKISGQYLEIEITETAILKDEKSAIKKLEHIKTLGVRISVDDFGTGYSSLSKLRSLPIDVLKIDQSFMADISDDIQAADVLGGIIELAKRLGLTTVAEGVELSAQHDVLISQHCDQAQGYFYAKPLLENVADGYVQECIGKVAQQHTPHKTNEAQANELEEHQ</sequence>
<dbReference type="Pfam" id="PF00990">
    <property type="entry name" value="GGDEF"/>
    <property type="match status" value="1"/>
</dbReference>
<proteinExistence type="predicted"/>
<dbReference type="EMBL" id="JANATA010000001">
    <property type="protein sequence ID" value="MCP3427496.1"/>
    <property type="molecule type" value="Genomic_DNA"/>
</dbReference>
<dbReference type="InterPro" id="IPR029787">
    <property type="entry name" value="Nucleotide_cyclase"/>
</dbReference>
<dbReference type="GO" id="GO:0016020">
    <property type="term" value="C:membrane"/>
    <property type="evidence" value="ECO:0007669"/>
    <property type="project" value="InterPro"/>
</dbReference>
<dbReference type="NCBIfam" id="TIGR00254">
    <property type="entry name" value="GGDEF"/>
    <property type="match status" value="1"/>
</dbReference>
<evidence type="ECO:0000259" key="4">
    <source>
        <dbReference type="PROSITE" id="PS50887"/>
    </source>
</evidence>
<dbReference type="InterPro" id="IPR003660">
    <property type="entry name" value="HAMP_dom"/>
</dbReference>
<evidence type="ECO:0000256" key="1">
    <source>
        <dbReference type="SAM" id="Phobius"/>
    </source>
</evidence>
<dbReference type="PANTHER" id="PTHR44757:SF2">
    <property type="entry name" value="BIOFILM ARCHITECTURE MAINTENANCE PROTEIN MBAA"/>
    <property type="match status" value="1"/>
</dbReference>
<dbReference type="SUPFAM" id="SSF141868">
    <property type="entry name" value="EAL domain-like"/>
    <property type="match status" value="1"/>
</dbReference>
<gene>
    <name evidence="5" type="ORF">NLF92_00880</name>
</gene>
<feature type="transmembrane region" description="Helical" evidence="1">
    <location>
        <begin position="7"/>
        <end position="30"/>
    </location>
</feature>
<dbReference type="Pfam" id="PF00563">
    <property type="entry name" value="EAL"/>
    <property type="match status" value="1"/>
</dbReference>
<dbReference type="SMART" id="SM00052">
    <property type="entry name" value="EAL"/>
    <property type="match status" value="1"/>
</dbReference>
<evidence type="ECO:0000313" key="6">
    <source>
        <dbReference type="Proteomes" id="UP001165413"/>
    </source>
</evidence>
<dbReference type="CDD" id="cd01949">
    <property type="entry name" value="GGDEF"/>
    <property type="match status" value="1"/>
</dbReference>
<dbReference type="SUPFAM" id="SSF158472">
    <property type="entry name" value="HAMP domain-like"/>
    <property type="match status" value="1"/>
</dbReference>
<evidence type="ECO:0000259" key="2">
    <source>
        <dbReference type="PROSITE" id="PS50883"/>
    </source>
</evidence>
<name>A0AA42BNJ6_9ALTE</name>
<dbReference type="SMART" id="SM00267">
    <property type="entry name" value="GGDEF"/>
    <property type="match status" value="1"/>
</dbReference>
<keyword evidence="1" id="KW-0472">Membrane</keyword>
<dbReference type="Gene3D" id="3.20.20.450">
    <property type="entry name" value="EAL domain"/>
    <property type="match status" value="1"/>
</dbReference>
<dbReference type="Gene3D" id="3.30.70.270">
    <property type="match status" value="1"/>
</dbReference>
<dbReference type="PROSITE" id="PS50883">
    <property type="entry name" value="EAL"/>
    <property type="match status" value="1"/>
</dbReference>
<dbReference type="PANTHER" id="PTHR44757">
    <property type="entry name" value="DIGUANYLATE CYCLASE DGCP"/>
    <property type="match status" value="1"/>
</dbReference>
<feature type="domain" description="EAL" evidence="2">
    <location>
        <begin position="555"/>
        <end position="809"/>
    </location>
</feature>
<dbReference type="InterPro" id="IPR000160">
    <property type="entry name" value="GGDEF_dom"/>
</dbReference>
<dbReference type="InterPro" id="IPR052155">
    <property type="entry name" value="Biofilm_reg_signaling"/>
</dbReference>
<organism evidence="5 6">
    <name type="scientific">Opacimonas viscosa</name>
    <dbReference type="NCBI Taxonomy" id="2961944"/>
    <lineage>
        <taxon>Bacteria</taxon>
        <taxon>Pseudomonadati</taxon>
        <taxon>Pseudomonadota</taxon>
        <taxon>Gammaproteobacteria</taxon>
        <taxon>Alteromonadales</taxon>
        <taxon>Alteromonadaceae</taxon>
        <taxon>Opacimonas</taxon>
    </lineage>
</organism>
<dbReference type="Proteomes" id="UP001165413">
    <property type="component" value="Unassembled WGS sequence"/>
</dbReference>
<dbReference type="GO" id="GO:0007165">
    <property type="term" value="P:signal transduction"/>
    <property type="evidence" value="ECO:0007669"/>
    <property type="project" value="InterPro"/>
</dbReference>
<dbReference type="Gene3D" id="6.10.340.10">
    <property type="match status" value="1"/>
</dbReference>
<evidence type="ECO:0000259" key="3">
    <source>
        <dbReference type="PROSITE" id="PS50885"/>
    </source>
</evidence>
<keyword evidence="1" id="KW-1133">Transmembrane helix</keyword>
<dbReference type="SUPFAM" id="SSF55073">
    <property type="entry name" value="Nucleotide cyclase"/>
    <property type="match status" value="1"/>
</dbReference>
<feature type="domain" description="HAMP" evidence="3">
    <location>
        <begin position="312"/>
        <end position="365"/>
    </location>
</feature>
<dbReference type="AlphaFoldDB" id="A0AA42BNJ6"/>
<dbReference type="CDD" id="cd01948">
    <property type="entry name" value="EAL"/>
    <property type="match status" value="1"/>
</dbReference>
<dbReference type="InterPro" id="IPR001633">
    <property type="entry name" value="EAL_dom"/>
</dbReference>
<dbReference type="InterPro" id="IPR043128">
    <property type="entry name" value="Rev_trsase/Diguanyl_cyclase"/>
</dbReference>
<dbReference type="RefSeq" id="WP_254097896.1">
    <property type="nucleotide sequence ID" value="NZ_JANATA010000001.1"/>
</dbReference>
<evidence type="ECO:0000313" key="5">
    <source>
        <dbReference type="EMBL" id="MCP3427496.1"/>
    </source>
</evidence>
<dbReference type="InterPro" id="IPR035919">
    <property type="entry name" value="EAL_sf"/>
</dbReference>
<dbReference type="PROSITE" id="PS50887">
    <property type="entry name" value="GGDEF"/>
    <property type="match status" value="1"/>
</dbReference>
<keyword evidence="1" id="KW-0812">Transmembrane</keyword>
<accession>A0AA42BNJ6</accession>
<dbReference type="PROSITE" id="PS50885">
    <property type="entry name" value="HAMP"/>
    <property type="match status" value="1"/>
</dbReference>
<keyword evidence="6" id="KW-1185">Reference proteome</keyword>
<protein>
    <submittedName>
        <fullName evidence="5">EAL domain-containing protein</fullName>
    </submittedName>
</protein>
<reference evidence="5" key="1">
    <citation type="submission" date="2022-07" db="EMBL/GenBank/DDBJ databases">
        <title>Characterization of the Novel Bacterium Alteromonas immobilis LMIT006 and Alteromonas gregis LMIT007.</title>
        <authorList>
            <person name="Lin X."/>
        </authorList>
    </citation>
    <scope>NUCLEOTIDE SEQUENCE</scope>
    <source>
        <strain evidence="5">LMIT007</strain>
    </source>
</reference>
<comment type="caution">
    <text evidence="5">The sequence shown here is derived from an EMBL/GenBank/DDBJ whole genome shotgun (WGS) entry which is preliminary data.</text>
</comment>
<feature type="domain" description="GGDEF" evidence="4">
    <location>
        <begin position="401"/>
        <end position="546"/>
    </location>
</feature>